<feature type="region of interest" description="Disordered" evidence="1">
    <location>
        <begin position="1"/>
        <end position="20"/>
    </location>
</feature>
<reference evidence="2" key="1">
    <citation type="journal article" date="2023" name="Mol. Phylogenet. Evol.">
        <title>Genome-scale phylogeny and comparative genomics of the fungal order Sordariales.</title>
        <authorList>
            <person name="Hensen N."/>
            <person name="Bonometti L."/>
            <person name="Westerberg I."/>
            <person name="Brannstrom I.O."/>
            <person name="Guillou S."/>
            <person name="Cros-Aarteil S."/>
            <person name="Calhoun S."/>
            <person name="Haridas S."/>
            <person name="Kuo A."/>
            <person name="Mondo S."/>
            <person name="Pangilinan J."/>
            <person name="Riley R."/>
            <person name="LaButti K."/>
            <person name="Andreopoulos B."/>
            <person name="Lipzen A."/>
            <person name="Chen C."/>
            <person name="Yan M."/>
            <person name="Daum C."/>
            <person name="Ng V."/>
            <person name="Clum A."/>
            <person name="Steindorff A."/>
            <person name="Ohm R.A."/>
            <person name="Martin F."/>
            <person name="Silar P."/>
            <person name="Natvig D.O."/>
            <person name="Lalanne C."/>
            <person name="Gautier V."/>
            <person name="Ament-Velasquez S.L."/>
            <person name="Kruys A."/>
            <person name="Hutchinson M.I."/>
            <person name="Powell A.J."/>
            <person name="Barry K."/>
            <person name="Miller A.N."/>
            <person name="Grigoriev I.V."/>
            <person name="Debuchy R."/>
            <person name="Gladieux P."/>
            <person name="Hiltunen Thoren M."/>
            <person name="Johannesson H."/>
        </authorList>
    </citation>
    <scope>NUCLEOTIDE SEQUENCE</scope>
    <source>
        <strain evidence="2">PSN293</strain>
    </source>
</reference>
<evidence type="ECO:0000256" key="1">
    <source>
        <dbReference type="SAM" id="MobiDB-lite"/>
    </source>
</evidence>
<proteinExistence type="predicted"/>
<evidence type="ECO:0008006" key="4">
    <source>
        <dbReference type="Google" id="ProtNLM"/>
    </source>
</evidence>
<dbReference type="AlphaFoldDB" id="A0AAN6Y3W2"/>
<keyword evidence="3" id="KW-1185">Reference proteome</keyword>
<dbReference type="Proteomes" id="UP001301769">
    <property type="component" value="Unassembled WGS sequence"/>
</dbReference>
<dbReference type="PANTHER" id="PTHR38166:SF1">
    <property type="entry name" value="C2H2-TYPE DOMAIN-CONTAINING PROTEIN"/>
    <property type="match status" value="1"/>
</dbReference>
<sequence length="517" mass="57017">MAELNLKEDDLTEEDAKLPIPSIAHVLACEDPTENEGLPASQPLSTSTSTTTQSASDASTLSNDETTAPSTIELRELLLTRLMDYFFSVFASSPLRRVQHPDGSSSSSARPASTTSLGQPTIDPTRTNTNKRRRISGDGNGQDGEDDDLSKRKSQDRTSDQSNRPTKRRLACPYFKNNPRKFQEERSCCGPGWWTVHRVKEHLYRNHAMPLHCLRCHQVFSSNLELEEHSRRPDPTEQCMLNPDLPSFLQGRFNSDQEKLLRSRRRTLPKEASEEEKWIAVYRILFPAGDPALIPSSYYELQDGATLRLGDGDEDTAGQDTSELEGYESFLRRELPVHVRRELEVRINETLFPLEESLRGQLVDIVRDVQLNLYEAYKASRAENDGLYANTEAPAGSDIDLEQGGTVDNGADIDIDVTGGASNIDPAQNVWFAEQAESAAMVAGTGLDDELAAFRPAEPYVEQSLGDFDGLLFDFPGPVPGSGSGVADFLTTMEGRDSGYGGSITGCSDVVGTGWAW</sequence>
<comment type="caution">
    <text evidence="2">The sequence shown here is derived from an EMBL/GenBank/DDBJ whole genome shotgun (WGS) entry which is preliminary data.</text>
</comment>
<feature type="region of interest" description="Disordered" evidence="1">
    <location>
        <begin position="96"/>
        <end position="171"/>
    </location>
</feature>
<evidence type="ECO:0000313" key="2">
    <source>
        <dbReference type="EMBL" id="KAK4209657.1"/>
    </source>
</evidence>
<feature type="region of interest" description="Disordered" evidence="1">
    <location>
        <begin position="29"/>
        <end position="67"/>
    </location>
</feature>
<feature type="compositionally biased region" description="Low complexity" evidence="1">
    <location>
        <begin position="104"/>
        <end position="116"/>
    </location>
</feature>
<feature type="compositionally biased region" description="Basic and acidic residues" evidence="1">
    <location>
        <begin position="1"/>
        <end position="17"/>
    </location>
</feature>
<name>A0AAN6Y3W2_9PEZI</name>
<accession>A0AAN6Y3W2</accession>
<feature type="compositionally biased region" description="Low complexity" evidence="1">
    <location>
        <begin position="38"/>
        <end position="62"/>
    </location>
</feature>
<reference evidence="2" key="2">
    <citation type="submission" date="2023-05" db="EMBL/GenBank/DDBJ databases">
        <authorList>
            <consortium name="Lawrence Berkeley National Laboratory"/>
            <person name="Steindorff A."/>
            <person name="Hensen N."/>
            <person name="Bonometti L."/>
            <person name="Westerberg I."/>
            <person name="Brannstrom I.O."/>
            <person name="Guillou S."/>
            <person name="Cros-Aarteil S."/>
            <person name="Calhoun S."/>
            <person name="Haridas S."/>
            <person name="Kuo A."/>
            <person name="Mondo S."/>
            <person name="Pangilinan J."/>
            <person name="Riley R."/>
            <person name="Labutti K."/>
            <person name="Andreopoulos B."/>
            <person name="Lipzen A."/>
            <person name="Chen C."/>
            <person name="Yanf M."/>
            <person name="Daum C."/>
            <person name="Ng V."/>
            <person name="Clum A."/>
            <person name="Ohm R."/>
            <person name="Martin F."/>
            <person name="Silar P."/>
            <person name="Natvig D."/>
            <person name="Lalanne C."/>
            <person name="Gautier V."/>
            <person name="Ament-Velasquez S.L."/>
            <person name="Kruys A."/>
            <person name="Hutchinson M.I."/>
            <person name="Powell A.J."/>
            <person name="Barry K."/>
            <person name="Miller A.N."/>
            <person name="Grigoriev I.V."/>
            <person name="Debuchy R."/>
            <person name="Gladieux P."/>
            <person name="Thoren M.H."/>
            <person name="Johannesson H."/>
        </authorList>
    </citation>
    <scope>NUCLEOTIDE SEQUENCE</scope>
    <source>
        <strain evidence="2">PSN293</strain>
    </source>
</reference>
<protein>
    <recommendedName>
        <fullName evidence="4">C2H2-type domain-containing protein</fullName>
    </recommendedName>
</protein>
<feature type="compositionally biased region" description="Basic and acidic residues" evidence="1">
    <location>
        <begin position="149"/>
        <end position="159"/>
    </location>
</feature>
<evidence type="ECO:0000313" key="3">
    <source>
        <dbReference type="Proteomes" id="UP001301769"/>
    </source>
</evidence>
<dbReference type="PANTHER" id="PTHR38166">
    <property type="entry name" value="C2H2-TYPE DOMAIN-CONTAINING PROTEIN-RELATED"/>
    <property type="match status" value="1"/>
</dbReference>
<organism evidence="2 3">
    <name type="scientific">Rhypophila decipiens</name>
    <dbReference type="NCBI Taxonomy" id="261697"/>
    <lineage>
        <taxon>Eukaryota</taxon>
        <taxon>Fungi</taxon>
        <taxon>Dikarya</taxon>
        <taxon>Ascomycota</taxon>
        <taxon>Pezizomycotina</taxon>
        <taxon>Sordariomycetes</taxon>
        <taxon>Sordariomycetidae</taxon>
        <taxon>Sordariales</taxon>
        <taxon>Naviculisporaceae</taxon>
        <taxon>Rhypophila</taxon>
    </lineage>
</organism>
<feature type="compositionally biased region" description="Polar residues" evidence="1">
    <location>
        <begin position="117"/>
        <end position="128"/>
    </location>
</feature>
<gene>
    <name evidence="2" type="ORF">QBC37DRAFT_294138</name>
</gene>
<dbReference type="EMBL" id="MU858198">
    <property type="protein sequence ID" value="KAK4209657.1"/>
    <property type="molecule type" value="Genomic_DNA"/>
</dbReference>